<dbReference type="Proteomes" id="UP001417504">
    <property type="component" value="Unassembled WGS sequence"/>
</dbReference>
<dbReference type="AlphaFoldDB" id="A0AAP0ENW2"/>
<evidence type="ECO:0000313" key="2">
    <source>
        <dbReference type="EMBL" id="KAK9096940.1"/>
    </source>
</evidence>
<evidence type="ECO:0000313" key="3">
    <source>
        <dbReference type="Proteomes" id="UP001417504"/>
    </source>
</evidence>
<evidence type="ECO:0000256" key="1">
    <source>
        <dbReference type="SAM" id="MobiDB-lite"/>
    </source>
</evidence>
<organism evidence="2 3">
    <name type="scientific">Stephania japonica</name>
    <dbReference type="NCBI Taxonomy" id="461633"/>
    <lineage>
        <taxon>Eukaryota</taxon>
        <taxon>Viridiplantae</taxon>
        <taxon>Streptophyta</taxon>
        <taxon>Embryophyta</taxon>
        <taxon>Tracheophyta</taxon>
        <taxon>Spermatophyta</taxon>
        <taxon>Magnoliopsida</taxon>
        <taxon>Ranunculales</taxon>
        <taxon>Menispermaceae</taxon>
        <taxon>Menispermoideae</taxon>
        <taxon>Cissampelideae</taxon>
        <taxon>Stephania</taxon>
    </lineage>
</organism>
<name>A0AAP0ENW2_9MAGN</name>
<keyword evidence="3" id="KW-1185">Reference proteome</keyword>
<sequence length="50" mass="5538">MVGDDERKAGMVVGGRKGGKDGAEETSGEGRWREMEAAIERDRERLGFVR</sequence>
<gene>
    <name evidence="2" type="ORF">Sjap_022437</name>
</gene>
<comment type="caution">
    <text evidence="2">The sequence shown here is derived from an EMBL/GenBank/DDBJ whole genome shotgun (WGS) entry which is preliminary data.</text>
</comment>
<feature type="compositionally biased region" description="Basic and acidic residues" evidence="1">
    <location>
        <begin position="18"/>
        <end position="36"/>
    </location>
</feature>
<protein>
    <submittedName>
        <fullName evidence="2">Uncharacterized protein</fullName>
    </submittedName>
</protein>
<feature type="region of interest" description="Disordered" evidence="1">
    <location>
        <begin position="1"/>
        <end position="36"/>
    </location>
</feature>
<proteinExistence type="predicted"/>
<reference evidence="2 3" key="1">
    <citation type="submission" date="2024-01" db="EMBL/GenBank/DDBJ databases">
        <title>Genome assemblies of Stephania.</title>
        <authorList>
            <person name="Yang L."/>
        </authorList>
    </citation>
    <scope>NUCLEOTIDE SEQUENCE [LARGE SCALE GENOMIC DNA]</scope>
    <source>
        <strain evidence="2">QJT</strain>
        <tissue evidence="2">Leaf</tissue>
    </source>
</reference>
<dbReference type="EMBL" id="JBBNAE010000009">
    <property type="protein sequence ID" value="KAK9096940.1"/>
    <property type="molecule type" value="Genomic_DNA"/>
</dbReference>
<accession>A0AAP0ENW2</accession>